<reference evidence="3" key="1">
    <citation type="submission" date="2019-08" db="EMBL/GenBank/DDBJ databases">
        <authorList>
            <person name="Kucharzyk K."/>
            <person name="Murdoch R.W."/>
            <person name="Higgins S."/>
            <person name="Loffler F."/>
        </authorList>
    </citation>
    <scope>NUCLEOTIDE SEQUENCE</scope>
</reference>
<comment type="caution">
    <text evidence="3">The sequence shown here is derived from an EMBL/GenBank/DDBJ whole genome shotgun (WGS) entry which is preliminary data.</text>
</comment>
<proteinExistence type="inferred from homology"/>
<dbReference type="InterPro" id="IPR007214">
    <property type="entry name" value="YbaK/aa-tRNA-synth-assoc-dom"/>
</dbReference>
<dbReference type="Gene3D" id="3.90.960.10">
    <property type="entry name" value="YbaK/aminoacyl-tRNA synthetase-associated domain"/>
    <property type="match status" value="1"/>
</dbReference>
<evidence type="ECO:0000256" key="1">
    <source>
        <dbReference type="ARBA" id="ARBA00010201"/>
    </source>
</evidence>
<sequence>MEEREKMTYEFLDKLGIKYEKYEHEPVMTIADAQELDKKIGFEICKNLFLSSRHSTEFYLLVMVGSKKFNTGRMSKQIGVPRMTFADDTHMLEYLNIKPGSVSPLGLVNDKGNNVKLLFDYDVLNMEKIAVHPCVNTATLIINTKDFVEKILPACGHDYIKVTVD</sequence>
<dbReference type="CDD" id="cd04335">
    <property type="entry name" value="PrdX_deacylase"/>
    <property type="match status" value="1"/>
</dbReference>
<dbReference type="GO" id="GO:0002161">
    <property type="term" value="F:aminoacyl-tRNA deacylase activity"/>
    <property type="evidence" value="ECO:0007669"/>
    <property type="project" value="InterPro"/>
</dbReference>
<dbReference type="PANTHER" id="PTHR31423:SF3">
    <property type="entry name" value="PROLYL-TRNA SYNTHETASE ASSOCIATED DOMAIN-CONTAINING PROTEIN 1-RELATED"/>
    <property type="match status" value="1"/>
</dbReference>
<dbReference type="InterPro" id="IPR036754">
    <property type="entry name" value="YbaK/aa-tRNA-synt-asso_dom_sf"/>
</dbReference>
<dbReference type="AlphaFoldDB" id="A0A645A2V5"/>
<dbReference type="EMBL" id="VSSQ01010363">
    <property type="protein sequence ID" value="MPM44134.1"/>
    <property type="molecule type" value="Genomic_DNA"/>
</dbReference>
<dbReference type="SUPFAM" id="SSF55826">
    <property type="entry name" value="YbaK/ProRS associated domain"/>
    <property type="match status" value="1"/>
</dbReference>
<comment type="similarity">
    <text evidence="1">Belongs to the PRORSD1 family.</text>
</comment>
<evidence type="ECO:0000313" key="3">
    <source>
        <dbReference type="EMBL" id="MPM44134.1"/>
    </source>
</evidence>
<feature type="domain" description="YbaK/aminoacyl-tRNA synthetase-associated" evidence="2">
    <location>
        <begin position="24"/>
        <end position="148"/>
    </location>
</feature>
<gene>
    <name evidence="3" type="primary">proX_9</name>
    <name evidence="3" type="ORF">SDC9_90812</name>
</gene>
<name>A0A645A2V5_9ZZZZ</name>
<accession>A0A645A2V5</accession>
<dbReference type="Pfam" id="PF04073">
    <property type="entry name" value="tRNA_edit"/>
    <property type="match status" value="1"/>
</dbReference>
<protein>
    <submittedName>
        <fullName evidence="3">Prolyl-tRNA editing protein ProX</fullName>
    </submittedName>
</protein>
<evidence type="ECO:0000259" key="2">
    <source>
        <dbReference type="Pfam" id="PF04073"/>
    </source>
</evidence>
<organism evidence="3">
    <name type="scientific">bioreactor metagenome</name>
    <dbReference type="NCBI Taxonomy" id="1076179"/>
    <lineage>
        <taxon>unclassified sequences</taxon>
        <taxon>metagenomes</taxon>
        <taxon>ecological metagenomes</taxon>
    </lineage>
</organism>
<dbReference type="InterPro" id="IPR040285">
    <property type="entry name" value="ProX/PRXD1"/>
</dbReference>
<dbReference type="PANTHER" id="PTHR31423">
    <property type="entry name" value="YBAK DOMAIN-CONTAINING PROTEIN"/>
    <property type="match status" value="1"/>
</dbReference>